<dbReference type="EMBL" id="JACHHX010000012">
    <property type="protein sequence ID" value="MBB5015974.1"/>
    <property type="molecule type" value="Genomic_DNA"/>
</dbReference>
<reference evidence="3 4" key="1">
    <citation type="submission" date="2020-08" db="EMBL/GenBank/DDBJ databases">
        <title>Genomic Encyclopedia of Type Strains, Phase IV (KMG-IV): sequencing the most valuable type-strain genomes for metagenomic binning, comparative biology and taxonomic classification.</title>
        <authorList>
            <person name="Goeker M."/>
        </authorList>
    </citation>
    <scope>NUCLEOTIDE SEQUENCE [LARGE SCALE GENOMIC DNA]</scope>
    <source>
        <strain evidence="3 4">DSM 25897</strain>
    </source>
</reference>
<dbReference type="SUPFAM" id="SSF56954">
    <property type="entry name" value="Outer membrane efflux proteins (OEP)"/>
    <property type="match status" value="1"/>
</dbReference>
<comment type="caution">
    <text evidence="3">The sequence shown here is derived from an EMBL/GenBank/DDBJ whole genome shotgun (WGS) entry which is preliminary data.</text>
</comment>
<dbReference type="Proteomes" id="UP000519004">
    <property type="component" value="Unassembled WGS sequence"/>
</dbReference>
<evidence type="ECO:0000256" key="1">
    <source>
        <dbReference type="ARBA" id="ARBA00007613"/>
    </source>
</evidence>
<dbReference type="GO" id="GO:0015562">
    <property type="term" value="F:efflux transmembrane transporter activity"/>
    <property type="evidence" value="ECO:0007669"/>
    <property type="project" value="InterPro"/>
</dbReference>
<feature type="chain" id="PRO_5031106251" evidence="2">
    <location>
        <begin position="25"/>
        <end position="435"/>
    </location>
</feature>
<dbReference type="PROSITE" id="PS51257">
    <property type="entry name" value="PROKAR_LIPOPROTEIN"/>
    <property type="match status" value="1"/>
</dbReference>
<evidence type="ECO:0000313" key="3">
    <source>
        <dbReference type="EMBL" id="MBB5015974.1"/>
    </source>
</evidence>
<evidence type="ECO:0000256" key="2">
    <source>
        <dbReference type="SAM" id="SignalP"/>
    </source>
</evidence>
<dbReference type="InterPro" id="IPR010131">
    <property type="entry name" value="MdtP/NodT-like"/>
</dbReference>
<comment type="similarity">
    <text evidence="1">Belongs to the outer membrane factor (OMF) (TC 1.B.17) family.</text>
</comment>
<dbReference type="InterPro" id="IPR003423">
    <property type="entry name" value="OMP_efflux"/>
</dbReference>
<dbReference type="Gene3D" id="1.20.1600.10">
    <property type="entry name" value="Outer membrane efflux proteins (OEP)"/>
    <property type="match status" value="1"/>
</dbReference>
<keyword evidence="2" id="KW-0732">Signal</keyword>
<evidence type="ECO:0000313" key="4">
    <source>
        <dbReference type="Proteomes" id="UP000519004"/>
    </source>
</evidence>
<organism evidence="3 4">
    <name type="scientific">Rehaibacterium terrae</name>
    <dbReference type="NCBI Taxonomy" id="1341696"/>
    <lineage>
        <taxon>Bacteria</taxon>
        <taxon>Pseudomonadati</taxon>
        <taxon>Pseudomonadota</taxon>
        <taxon>Gammaproteobacteria</taxon>
        <taxon>Lysobacterales</taxon>
        <taxon>Lysobacteraceae</taxon>
        <taxon>Rehaibacterium</taxon>
    </lineage>
</organism>
<sequence>MSRRLLLLACLALAACAAAPRVHHDDIASALHAIGTDAALPAGEAGEPPPPGALSDARDAVAFALRHHPRVHAVLAELDGAAAMRWQAGLAPDPMASAMALRREGGGWMLEYGLMQSLFALLDRPQRIAEAEAALRRAEAETVAALLALAREAEDAWVASVAQGERAALLAEDLALAEQLHALSEAQAGAGAVGLEARLRVAMERAEAEDRLAAARAALVRERSRLAEALGLAGAGGLQLPARLPEPPLQAIDAEALHALARSRRPELRAAEAERERTGVALRRSDRSGGIDAIDLGLRRQQDAFGPELRIALPLFDRGQARRASAAARARAAQAEQALAERGVAREVERALARLALDEQRLRATRERARHAELRAALAARLHAQGSAPYDERLRSEREVRMAGMALMDAREAVWQSLLALAAATASALPTARED</sequence>
<dbReference type="AlphaFoldDB" id="A0A7W7Y0Q1"/>
<dbReference type="RefSeq" id="WP_183948640.1">
    <property type="nucleotide sequence ID" value="NZ_JACHHX010000012.1"/>
</dbReference>
<name>A0A7W7Y0Q1_9GAMM</name>
<dbReference type="Pfam" id="PF02321">
    <property type="entry name" value="OEP"/>
    <property type="match status" value="1"/>
</dbReference>
<accession>A0A7W7Y0Q1</accession>
<protein>
    <submittedName>
        <fullName evidence="3">Outer membrane protein TolC</fullName>
    </submittedName>
</protein>
<dbReference type="PANTHER" id="PTHR30203">
    <property type="entry name" value="OUTER MEMBRANE CATION EFFLUX PROTEIN"/>
    <property type="match status" value="1"/>
</dbReference>
<gene>
    <name evidence="3" type="ORF">HNQ58_001884</name>
</gene>
<feature type="signal peptide" evidence="2">
    <location>
        <begin position="1"/>
        <end position="24"/>
    </location>
</feature>
<keyword evidence="4" id="KW-1185">Reference proteome</keyword>
<proteinExistence type="inferred from homology"/>
<dbReference type="PANTHER" id="PTHR30203:SF24">
    <property type="entry name" value="BLR4935 PROTEIN"/>
    <property type="match status" value="1"/>
</dbReference>